<evidence type="ECO:0000313" key="2">
    <source>
        <dbReference type="EMBL" id="KAH0875488.1"/>
    </source>
</evidence>
<evidence type="ECO:0000256" key="1">
    <source>
        <dbReference type="SAM" id="MobiDB-lite"/>
    </source>
</evidence>
<sequence>MSKLLRKETSSLHYELSPNPDAPEPYAHVTAYRILLTAANNVTVTGEPDWYSSTPSWRQCLKILVLLNGEAMNFKAALQVYDLVFLGIDELTHAYRRRAYDLRSGFSV</sequence>
<dbReference type="Proteomes" id="UP000824890">
    <property type="component" value="Unassembled WGS sequence"/>
</dbReference>
<accession>A0ABQ7Z5T2</accession>
<keyword evidence="3" id="KW-1185">Reference proteome</keyword>
<reference evidence="2 3" key="1">
    <citation type="submission" date="2021-05" db="EMBL/GenBank/DDBJ databases">
        <title>Genome Assembly of Synthetic Allotetraploid Brassica napus Reveals Homoeologous Exchanges between Subgenomes.</title>
        <authorList>
            <person name="Davis J.T."/>
        </authorList>
    </citation>
    <scope>NUCLEOTIDE SEQUENCE [LARGE SCALE GENOMIC DNA]</scope>
    <source>
        <strain evidence="3">cv. Da-Ae</strain>
        <tissue evidence="2">Seedling</tissue>
    </source>
</reference>
<feature type="region of interest" description="Disordered" evidence="1">
    <location>
        <begin position="1"/>
        <end position="22"/>
    </location>
</feature>
<protein>
    <submittedName>
        <fullName evidence="2">Uncharacterized protein</fullName>
    </submittedName>
</protein>
<dbReference type="EMBL" id="JAGKQM010000016">
    <property type="protein sequence ID" value="KAH0875488.1"/>
    <property type="molecule type" value="Genomic_DNA"/>
</dbReference>
<comment type="caution">
    <text evidence="2">The sequence shown here is derived from an EMBL/GenBank/DDBJ whole genome shotgun (WGS) entry which is preliminary data.</text>
</comment>
<evidence type="ECO:0000313" key="3">
    <source>
        <dbReference type="Proteomes" id="UP000824890"/>
    </source>
</evidence>
<feature type="compositionally biased region" description="Basic and acidic residues" evidence="1">
    <location>
        <begin position="1"/>
        <end position="10"/>
    </location>
</feature>
<organism evidence="2 3">
    <name type="scientific">Brassica napus</name>
    <name type="common">Rape</name>
    <dbReference type="NCBI Taxonomy" id="3708"/>
    <lineage>
        <taxon>Eukaryota</taxon>
        <taxon>Viridiplantae</taxon>
        <taxon>Streptophyta</taxon>
        <taxon>Embryophyta</taxon>
        <taxon>Tracheophyta</taxon>
        <taxon>Spermatophyta</taxon>
        <taxon>Magnoliopsida</taxon>
        <taxon>eudicotyledons</taxon>
        <taxon>Gunneridae</taxon>
        <taxon>Pentapetalae</taxon>
        <taxon>rosids</taxon>
        <taxon>malvids</taxon>
        <taxon>Brassicales</taxon>
        <taxon>Brassicaceae</taxon>
        <taxon>Brassiceae</taxon>
        <taxon>Brassica</taxon>
    </lineage>
</organism>
<proteinExistence type="predicted"/>
<gene>
    <name evidence="2" type="ORF">HID58_072850</name>
</gene>
<name>A0ABQ7Z5T2_BRANA</name>